<reference evidence="3 4" key="2">
    <citation type="submission" date="2020-07" db="EMBL/GenBank/DDBJ databases">
        <title>Genome assembly of wild tea tree DASZ reveals pedigree and selection history of tea varieties.</title>
        <authorList>
            <person name="Zhang W."/>
        </authorList>
    </citation>
    <scope>NUCLEOTIDE SEQUENCE [LARGE SCALE GENOMIC DNA]</scope>
    <source>
        <strain evidence="4">cv. G240</strain>
        <tissue evidence="3">Leaf</tissue>
    </source>
</reference>
<accession>A0A7J7HW75</accession>
<evidence type="ECO:0000256" key="1">
    <source>
        <dbReference type="SAM" id="Coils"/>
    </source>
</evidence>
<sequence length="335" mass="38702">MESCRMYSFLPKPLPPQNLRYIFIIDIDTYVLNNNNNNYVQVSANNTQISQPSDKKPKILNWQEQRKLKRENRQEEIGYTLGPTLGKKGSGLAEPVGLEIRRTRAGIGQEDSRKEKRKREEERMEWEKGKEEELMEDFGCRHKEQWRSWRIVVNYHKAKAVLEQLENKEVVAEADKDEEDAENEEEEKEIITEEELPFSLVLHCVDTPFLTILKTWTSPLEHSVIIHVRVRVRLEFPDVSATCLASGSLDSTVLCLGMACWPSPYSISHGLRPPTVFCCHRPNVATLYLAKQSMFDTSFLKICFSQNDLPDLDSLVQIKNCDNLRVLNCSEPTNE</sequence>
<dbReference type="PANTHER" id="PTHR21032:SF0">
    <property type="entry name" value="G PATCH DOMAIN-CONTAINING PROTEIN 11"/>
    <property type="match status" value="1"/>
</dbReference>
<evidence type="ECO:0000313" key="3">
    <source>
        <dbReference type="EMBL" id="KAF5956765.1"/>
    </source>
</evidence>
<dbReference type="PANTHER" id="PTHR21032">
    <property type="entry name" value="G PATCH DOMAIN-CONTAINING PROTEIN 11"/>
    <property type="match status" value="1"/>
</dbReference>
<reference evidence="4" key="1">
    <citation type="journal article" date="2020" name="Nat. Commun.">
        <title>Genome assembly of wild tea tree DASZ reveals pedigree and selection history of tea varieties.</title>
        <authorList>
            <person name="Zhang W."/>
            <person name="Zhang Y."/>
            <person name="Qiu H."/>
            <person name="Guo Y."/>
            <person name="Wan H."/>
            <person name="Zhang X."/>
            <person name="Scossa F."/>
            <person name="Alseekh S."/>
            <person name="Zhang Q."/>
            <person name="Wang P."/>
            <person name="Xu L."/>
            <person name="Schmidt M.H."/>
            <person name="Jia X."/>
            <person name="Li D."/>
            <person name="Zhu A."/>
            <person name="Guo F."/>
            <person name="Chen W."/>
            <person name="Ni D."/>
            <person name="Usadel B."/>
            <person name="Fernie A.R."/>
            <person name="Wen W."/>
        </authorList>
    </citation>
    <scope>NUCLEOTIDE SEQUENCE [LARGE SCALE GENOMIC DNA]</scope>
    <source>
        <strain evidence="4">cv. G240</strain>
    </source>
</reference>
<dbReference type="GO" id="GO:0003676">
    <property type="term" value="F:nucleic acid binding"/>
    <property type="evidence" value="ECO:0007669"/>
    <property type="project" value="InterPro"/>
</dbReference>
<organism evidence="3 4">
    <name type="scientific">Camellia sinensis</name>
    <name type="common">Tea plant</name>
    <name type="synonym">Thea sinensis</name>
    <dbReference type="NCBI Taxonomy" id="4442"/>
    <lineage>
        <taxon>Eukaryota</taxon>
        <taxon>Viridiplantae</taxon>
        <taxon>Streptophyta</taxon>
        <taxon>Embryophyta</taxon>
        <taxon>Tracheophyta</taxon>
        <taxon>Spermatophyta</taxon>
        <taxon>Magnoliopsida</taxon>
        <taxon>eudicotyledons</taxon>
        <taxon>Gunneridae</taxon>
        <taxon>Pentapetalae</taxon>
        <taxon>asterids</taxon>
        <taxon>Ericales</taxon>
        <taxon>Theaceae</taxon>
        <taxon>Camellia</taxon>
    </lineage>
</organism>
<keyword evidence="1" id="KW-0175">Coiled coil</keyword>
<evidence type="ECO:0000313" key="4">
    <source>
        <dbReference type="Proteomes" id="UP000593564"/>
    </source>
</evidence>
<comment type="caution">
    <text evidence="3">The sequence shown here is derived from an EMBL/GenBank/DDBJ whole genome shotgun (WGS) entry which is preliminary data.</text>
</comment>
<evidence type="ECO:0000259" key="2">
    <source>
        <dbReference type="PROSITE" id="PS50174"/>
    </source>
</evidence>
<gene>
    <name evidence="3" type="ORF">HYC85_003990</name>
</gene>
<name>A0A7J7HW75_CAMSI</name>
<feature type="coiled-coil region" evidence="1">
    <location>
        <begin position="155"/>
        <end position="196"/>
    </location>
</feature>
<dbReference type="InterPro" id="IPR039249">
    <property type="entry name" value="GPATCH11"/>
</dbReference>
<dbReference type="Proteomes" id="UP000593564">
    <property type="component" value="Unassembled WGS sequence"/>
</dbReference>
<dbReference type="GO" id="GO:0000776">
    <property type="term" value="C:kinetochore"/>
    <property type="evidence" value="ECO:0007669"/>
    <property type="project" value="TreeGrafter"/>
</dbReference>
<protein>
    <recommendedName>
        <fullName evidence="2">G-patch domain-containing protein</fullName>
    </recommendedName>
</protein>
<dbReference type="AlphaFoldDB" id="A0A7J7HW75"/>
<feature type="domain" description="G-patch" evidence="2">
    <location>
        <begin position="75"/>
        <end position="112"/>
    </location>
</feature>
<dbReference type="InterPro" id="IPR000467">
    <property type="entry name" value="G_patch_dom"/>
</dbReference>
<proteinExistence type="predicted"/>
<keyword evidence="4" id="KW-1185">Reference proteome</keyword>
<dbReference type="PROSITE" id="PS50174">
    <property type="entry name" value="G_PATCH"/>
    <property type="match status" value="1"/>
</dbReference>
<dbReference type="Pfam" id="PF01585">
    <property type="entry name" value="G-patch"/>
    <property type="match status" value="1"/>
</dbReference>
<dbReference type="EMBL" id="JACBKZ010000002">
    <property type="protein sequence ID" value="KAF5956765.1"/>
    <property type="molecule type" value="Genomic_DNA"/>
</dbReference>